<evidence type="ECO:0000256" key="12">
    <source>
        <dbReference type="ARBA" id="ARBA00023224"/>
    </source>
</evidence>
<evidence type="ECO:0000259" key="15">
    <source>
        <dbReference type="PROSITE" id="PS50262"/>
    </source>
</evidence>
<dbReference type="Proteomes" id="UP001205998">
    <property type="component" value="Unassembled WGS sequence"/>
</dbReference>
<keyword evidence="6 14" id="KW-1133">Transmembrane helix</keyword>
<dbReference type="Pfam" id="PF13853">
    <property type="entry name" value="7tm_4"/>
    <property type="match status" value="1"/>
</dbReference>
<comment type="caution">
    <text evidence="16">The sequence shown here is derived from an EMBL/GenBank/DDBJ whole genome shotgun (WGS) entry which is preliminary data.</text>
</comment>
<name>A0AAD5AGU6_SILAS</name>
<dbReference type="PROSITE" id="PS50262">
    <property type="entry name" value="G_PROTEIN_RECEP_F1_2"/>
    <property type="match status" value="1"/>
</dbReference>
<keyword evidence="11" id="KW-0325">Glycoprotein</keyword>
<evidence type="ECO:0000256" key="13">
    <source>
        <dbReference type="RuleBase" id="RU000688"/>
    </source>
</evidence>
<proteinExistence type="inferred from homology"/>
<dbReference type="FunFam" id="1.20.1070.10:FF:000024">
    <property type="entry name" value="Olfactory receptor"/>
    <property type="match status" value="1"/>
</dbReference>
<keyword evidence="17" id="KW-1185">Reference proteome</keyword>
<evidence type="ECO:0000256" key="3">
    <source>
        <dbReference type="ARBA" id="ARBA00022606"/>
    </source>
</evidence>
<keyword evidence="3 14" id="KW-0716">Sensory transduction</keyword>
<feature type="transmembrane region" description="Helical" evidence="14">
    <location>
        <begin position="142"/>
        <end position="162"/>
    </location>
</feature>
<evidence type="ECO:0000256" key="1">
    <source>
        <dbReference type="ARBA" id="ARBA00004651"/>
    </source>
</evidence>
<feature type="transmembrane region" description="Helical" evidence="14">
    <location>
        <begin position="63"/>
        <end position="84"/>
    </location>
</feature>
<evidence type="ECO:0000256" key="8">
    <source>
        <dbReference type="ARBA" id="ARBA00023136"/>
    </source>
</evidence>
<evidence type="ECO:0000256" key="11">
    <source>
        <dbReference type="ARBA" id="ARBA00023180"/>
    </source>
</evidence>
<dbReference type="InterPro" id="IPR000276">
    <property type="entry name" value="GPCR_Rhodpsn"/>
</dbReference>
<keyword evidence="8 14" id="KW-0472">Membrane</keyword>
<dbReference type="GO" id="GO:0004984">
    <property type="term" value="F:olfactory receptor activity"/>
    <property type="evidence" value="ECO:0007669"/>
    <property type="project" value="InterPro"/>
</dbReference>
<dbReference type="PANTHER" id="PTHR24242">
    <property type="entry name" value="G-PROTEIN COUPLED RECEPTOR"/>
    <property type="match status" value="1"/>
</dbReference>
<feature type="transmembrane region" description="Helical" evidence="14">
    <location>
        <begin position="273"/>
        <end position="295"/>
    </location>
</feature>
<feature type="domain" description="G-protein coupled receptors family 1 profile" evidence="15">
    <location>
        <begin position="42"/>
        <end position="293"/>
    </location>
</feature>
<dbReference type="PRINTS" id="PR00237">
    <property type="entry name" value="GPCRRHODOPSN"/>
</dbReference>
<comment type="similarity">
    <text evidence="13">Belongs to the G-protein coupled receptor 1 family.</text>
</comment>
<accession>A0AAD5AGU6</accession>
<keyword evidence="7 13" id="KW-0297">G-protein coupled receptor</keyword>
<gene>
    <name evidence="16" type="ORF">C0J50_23978</name>
</gene>
<dbReference type="GO" id="GO:0004930">
    <property type="term" value="F:G protein-coupled receptor activity"/>
    <property type="evidence" value="ECO:0007669"/>
    <property type="project" value="UniProtKB-KW"/>
</dbReference>
<evidence type="ECO:0000256" key="2">
    <source>
        <dbReference type="ARBA" id="ARBA00022475"/>
    </source>
</evidence>
<organism evidence="16 17">
    <name type="scientific">Silurus asotus</name>
    <name type="common">Amur catfish</name>
    <name type="synonym">Parasilurus asotus</name>
    <dbReference type="NCBI Taxonomy" id="30991"/>
    <lineage>
        <taxon>Eukaryota</taxon>
        <taxon>Metazoa</taxon>
        <taxon>Chordata</taxon>
        <taxon>Craniata</taxon>
        <taxon>Vertebrata</taxon>
        <taxon>Euteleostomi</taxon>
        <taxon>Actinopterygii</taxon>
        <taxon>Neopterygii</taxon>
        <taxon>Teleostei</taxon>
        <taxon>Ostariophysi</taxon>
        <taxon>Siluriformes</taxon>
        <taxon>Siluridae</taxon>
        <taxon>Silurus</taxon>
    </lineage>
</organism>
<dbReference type="GO" id="GO:0005886">
    <property type="term" value="C:plasma membrane"/>
    <property type="evidence" value="ECO:0007669"/>
    <property type="project" value="UniProtKB-SubCell"/>
</dbReference>
<keyword evidence="2 14" id="KW-1003">Cell membrane</keyword>
<comment type="subcellular location">
    <subcellularLocation>
        <location evidence="1 14">Cell membrane</location>
        <topology evidence="1 14">Multi-pass membrane protein</topology>
    </subcellularLocation>
</comment>
<reference evidence="16" key="1">
    <citation type="submission" date="2018-07" db="EMBL/GenBank/DDBJ databases">
        <title>Comparative genomics of catfishes provides insights into carnivory and benthic adaptation.</title>
        <authorList>
            <person name="Zhang Y."/>
            <person name="Wang D."/>
            <person name="Peng Z."/>
            <person name="Zheng S."/>
            <person name="Shao F."/>
            <person name="Tao W."/>
        </authorList>
    </citation>
    <scope>NUCLEOTIDE SEQUENCE</scope>
    <source>
        <strain evidence="16">Chongqing</strain>
    </source>
</reference>
<dbReference type="PROSITE" id="PS00237">
    <property type="entry name" value="G_PROTEIN_RECEP_F1_1"/>
    <property type="match status" value="1"/>
</dbReference>
<dbReference type="PRINTS" id="PR00245">
    <property type="entry name" value="OLFACTORYR"/>
</dbReference>
<keyword evidence="12 13" id="KW-0807">Transducer</keyword>
<evidence type="ECO:0000256" key="9">
    <source>
        <dbReference type="ARBA" id="ARBA00023157"/>
    </source>
</evidence>
<evidence type="ECO:0000256" key="7">
    <source>
        <dbReference type="ARBA" id="ARBA00023040"/>
    </source>
</evidence>
<dbReference type="AlphaFoldDB" id="A0AAD5AGU6"/>
<dbReference type="EMBL" id="MU551727">
    <property type="protein sequence ID" value="KAI5616463.1"/>
    <property type="molecule type" value="Genomic_DNA"/>
</dbReference>
<protein>
    <recommendedName>
        <fullName evidence="14">Olfactory receptor</fullName>
    </recommendedName>
</protein>
<dbReference type="SUPFAM" id="SSF81321">
    <property type="entry name" value="Family A G protein-coupled receptor-like"/>
    <property type="match status" value="1"/>
</dbReference>
<dbReference type="PANTHER" id="PTHR24242:SF359">
    <property type="entry name" value="ODORANT RECEPTOR-RELATED"/>
    <property type="match status" value="1"/>
</dbReference>
<evidence type="ECO:0000313" key="16">
    <source>
        <dbReference type="EMBL" id="KAI5616463.1"/>
    </source>
</evidence>
<sequence>MPEGNITNVKNFFIVCFPGLPPNYYGLVSAVMFGVFMCTLMVNGIFFLLYLKEKSLQKPMYFIMLNLAASDVLFSTTTLPKMIARYWFGDGSLSFAGCFIQMHFVHYFGSVNAFILGIMAFDRYVAICNPLRYANIIKESTILGLCLACWLLAEPIIFYMTFRATTLSYCASNKVTQCYCDHPFVTRLSCTDRTPIVFSAVVSAMVVLLTPLTFILFSYIAIIMTVFRTSSTRGRLKTLSTCSSQLLIITLYFLPRCLNYLAGFLGITYNTDVQILVILLYSLLPPLINPLIYCLKTKEARECLKKYFKRLSFFHFLEIKVQVPTLSK</sequence>
<feature type="transmembrane region" description="Helical" evidence="14">
    <location>
        <begin position="27"/>
        <end position="51"/>
    </location>
</feature>
<keyword evidence="4 13" id="KW-0812">Transmembrane</keyword>
<dbReference type="Gene3D" id="1.20.1070.10">
    <property type="entry name" value="Rhodopsin 7-helix transmembrane proteins"/>
    <property type="match status" value="1"/>
</dbReference>
<evidence type="ECO:0000256" key="6">
    <source>
        <dbReference type="ARBA" id="ARBA00022989"/>
    </source>
</evidence>
<dbReference type="InterPro" id="IPR017452">
    <property type="entry name" value="GPCR_Rhodpsn_7TM"/>
</dbReference>
<keyword evidence="10 13" id="KW-0675">Receptor</keyword>
<keyword evidence="5 14" id="KW-0552">Olfaction</keyword>
<feature type="transmembrane region" description="Helical" evidence="14">
    <location>
        <begin position="196"/>
        <end position="226"/>
    </location>
</feature>
<evidence type="ECO:0000256" key="14">
    <source>
        <dbReference type="RuleBase" id="RU363047"/>
    </source>
</evidence>
<evidence type="ECO:0000256" key="10">
    <source>
        <dbReference type="ARBA" id="ARBA00023170"/>
    </source>
</evidence>
<keyword evidence="9" id="KW-1015">Disulfide bond</keyword>
<feature type="transmembrane region" description="Helical" evidence="14">
    <location>
        <begin position="104"/>
        <end position="121"/>
    </location>
</feature>
<evidence type="ECO:0000256" key="4">
    <source>
        <dbReference type="ARBA" id="ARBA00022692"/>
    </source>
</evidence>
<dbReference type="InterPro" id="IPR050939">
    <property type="entry name" value="Olfactory_GPCR1"/>
</dbReference>
<feature type="transmembrane region" description="Helical" evidence="14">
    <location>
        <begin position="246"/>
        <end position="267"/>
    </location>
</feature>
<feature type="non-terminal residue" evidence="16">
    <location>
        <position position="328"/>
    </location>
</feature>
<dbReference type="InterPro" id="IPR000725">
    <property type="entry name" value="Olfact_rcpt"/>
</dbReference>
<evidence type="ECO:0000256" key="5">
    <source>
        <dbReference type="ARBA" id="ARBA00022725"/>
    </source>
</evidence>
<evidence type="ECO:0000313" key="17">
    <source>
        <dbReference type="Proteomes" id="UP001205998"/>
    </source>
</evidence>